<keyword evidence="4" id="KW-1185">Reference proteome</keyword>
<protein>
    <submittedName>
        <fullName evidence="3">Uncharacterized protein</fullName>
    </submittedName>
</protein>
<evidence type="ECO:0000256" key="1">
    <source>
        <dbReference type="SAM" id="MobiDB-lite"/>
    </source>
</evidence>
<keyword evidence="2" id="KW-1133">Transmembrane helix</keyword>
<keyword evidence="2" id="KW-0812">Transmembrane</keyword>
<organism evidence="3 4">
    <name type="scientific">Ditylenchus destructor</name>
    <dbReference type="NCBI Taxonomy" id="166010"/>
    <lineage>
        <taxon>Eukaryota</taxon>
        <taxon>Metazoa</taxon>
        <taxon>Ecdysozoa</taxon>
        <taxon>Nematoda</taxon>
        <taxon>Chromadorea</taxon>
        <taxon>Rhabditida</taxon>
        <taxon>Tylenchina</taxon>
        <taxon>Tylenchomorpha</taxon>
        <taxon>Sphaerularioidea</taxon>
        <taxon>Anguinidae</taxon>
        <taxon>Anguininae</taxon>
        <taxon>Ditylenchus</taxon>
    </lineage>
</organism>
<feature type="transmembrane region" description="Helical" evidence="2">
    <location>
        <begin position="40"/>
        <end position="57"/>
    </location>
</feature>
<name>A0AAD4NKI5_9BILA</name>
<evidence type="ECO:0000313" key="4">
    <source>
        <dbReference type="Proteomes" id="UP001201812"/>
    </source>
</evidence>
<dbReference type="EMBL" id="JAKKPZ010000001">
    <property type="protein sequence ID" value="KAI1728578.1"/>
    <property type="molecule type" value="Genomic_DNA"/>
</dbReference>
<evidence type="ECO:0000256" key="2">
    <source>
        <dbReference type="SAM" id="Phobius"/>
    </source>
</evidence>
<keyword evidence="2" id="KW-0472">Membrane</keyword>
<dbReference type="Proteomes" id="UP001201812">
    <property type="component" value="Unassembled WGS sequence"/>
</dbReference>
<proteinExistence type="predicted"/>
<accession>A0AAD4NKI5</accession>
<evidence type="ECO:0000313" key="3">
    <source>
        <dbReference type="EMBL" id="KAI1728578.1"/>
    </source>
</evidence>
<comment type="caution">
    <text evidence="3">The sequence shown here is derived from an EMBL/GenBank/DDBJ whole genome shotgun (WGS) entry which is preliminary data.</text>
</comment>
<dbReference type="AlphaFoldDB" id="A0AAD4NKI5"/>
<feature type="region of interest" description="Disordered" evidence="1">
    <location>
        <begin position="76"/>
        <end position="98"/>
    </location>
</feature>
<reference evidence="3" key="1">
    <citation type="submission" date="2022-01" db="EMBL/GenBank/DDBJ databases">
        <title>Genome Sequence Resource for Two Populations of Ditylenchus destructor, the Migratory Endoparasitic Phytonematode.</title>
        <authorList>
            <person name="Zhang H."/>
            <person name="Lin R."/>
            <person name="Xie B."/>
        </authorList>
    </citation>
    <scope>NUCLEOTIDE SEQUENCE</scope>
    <source>
        <strain evidence="3">BazhouSP</strain>
    </source>
</reference>
<gene>
    <name evidence="3" type="ORF">DdX_00771</name>
</gene>
<sequence length="128" mass="14626">MYLTLLRRVIVAGKDGRSRWLEKSQLYLPGGGKKHKTGELFMVLSIGSLAIMTYIYLQGERYPDSWYASLSGVVKDGHNQPRRKKNSESPDEETVKMSDSRLKKFIKDNLYPETQVDAYGHKVTSKIV</sequence>